<evidence type="ECO:0000256" key="1">
    <source>
        <dbReference type="ARBA" id="ARBA00023015"/>
    </source>
</evidence>
<accession>W0GMX9</accession>
<evidence type="ECO:0000256" key="2">
    <source>
        <dbReference type="ARBA" id="ARBA00023125"/>
    </source>
</evidence>
<dbReference type="InterPro" id="IPR001347">
    <property type="entry name" value="SIS_dom"/>
</dbReference>
<dbReference type="STRING" id="838561.P344_06930"/>
<dbReference type="Gene3D" id="3.40.50.10490">
    <property type="entry name" value="Glucose-6-phosphate isomerase like protein, domain 1"/>
    <property type="match status" value="1"/>
</dbReference>
<dbReference type="Proteomes" id="UP000019260">
    <property type="component" value="Chromosome"/>
</dbReference>
<dbReference type="Pfam" id="PF01380">
    <property type="entry name" value="SIS"/>
    <property type="match status" value="1"/>
</dbReference>
<organism evidence="6 7">
    <name type="scientific">Spiroplasma mirum ATCC 29335</name>
    <dbReference type="NCBI Taxonomy" id="838561"/>
    <lineage>
        <taxon>Bacteria</taxon>
        <taxon>Bacillati</taxon>
        <taxon>Mycoplasmatota</taxon>
        <taxon>Mollicutes</taxon>
        <taxon>Entomoplasmatales</taxon>
        <taxon>Spiroplasmataceae</taxon>
        <taxon>Spiroplasma</taxon>
    </lineage>
</organism>
<dbReference type="InterPro" id="IPR000281">
    <property type="entry name" value="HTH_RpiR"/>
</dbReference>
<dbReference type="Gene3D" id="1.10.10.10">
    <property type="entry name" value="Winged helix-like DNA-binding domain superfamily/Winged helix DNA-binding domain"/>
    <property type="match status" value="1"/>
</dbReference>
<evidence type="ECO:0000256" key="3">
    <source>
        <dbReference type="ARBA" id="ARBA00023163"/>
    </source>
</evidence>
<dbReference type="SUPFAM" id="SSF46689">
    <property type="entry name" value="Homeodomain-like"/>
    <property type="match status" value="1"/>
</dbReference>
<feature type="domain" description="HTH rpiR-type" evidence="4">
    <location>
        <begin position="8"/>
        <end position="84"/>
    </location>
</feature>
<dbReference type="GO" id="GO:0003700">
    <property type="term" value="F:DNA-binding transcription factor activity"/>
    <property type="evidence" value="ECO:0007669"/>
    <property type="project" value="InterPro"/>
</dbReference>
<dbReference type="KEGG" id="smir:SMM_1165"/>
<evidence type="ECO:0008006" key="8">
    <source>
        <dbReference type="Google" id="ProtNLM"/>
    </source>
</evidence>
<evidence type="ECO:0000259" key="5">
    <source>
        <dbReference type="PROSITE" id="PS51464"/>
    </source>
</evidence>
<dbReference type="GO" id="GO:1901135">
    <property type="term" value="P:carbohydrate derivative metabolic process"/>
    <property type="evidence" value="ECO:0007669"/>
    <property type="project" value="InterPro"/>
</dbReference>
<dbReference type="PANTHER" id="PTHR30514:SF21">
    <property type="entry name" value="RPIR-FAMILY TRANSCRIPTIONAL REGULATOR"/>
    <property type="match status" value="1"/>
</dbReference>
<dbReference type="InterPro" id="IPR009057">
    <property type="entry name" value="Homeodomain-like_sf"/>
</dbReference>
<dbReference type="AlphaFoldDB" id="W0GMX9"/>
<gene>
    <name evidence="6" type="ORF">P344_06930</name>
</gene>
<keyword evidence="2" id="KW-0238">DNA-binding</keyword>
<reference evidence="6 7" key="1">
    <citation type="submission" date="2013-09" db="EMBL/GenBank/DDBJ databases">
        <title>Complete genome sequence of Spiroplasma mirum suckling mouse cataract agent.</title>
        <authorList>
            <person name="Landry C.A."/>
            <person name="Bastian F.O."/>
            <person name="Thune R.L."/>
        </authorList>
    </citation>
    <scope>NUCLEOTIDE SEQUENCE [LARGE SCALE GENOMIC DNA]</scope>
    <source>
        <strain evidence="6 7">SMCA</strain>
    </source>
</reference>
<proteinExistence type="predicted"/>
<evidence type="ECO:0000259" key="4">
    <source>
        <dbReference type="PROSITE" id="PS51071"/>
    </source>
</evidence>
<dbReference type="PATRIC" id="fig|838561.3.peg.1333"/>
<dbReference type="PROSITE" id="PS51071">
    <property type="entry name" value="HTH_RPIR"/>
    <property type="match status" value="1"/>
</dbReference>
<dbReference type="GO" id="GO:0097367">
    <property type="term" value="F:carbohydrate derivative binding"/>
    <property type="evidence" value="ECO:0007669"/>
    <property type="project" value="InterPro"/>
</dbReference>
<dbReference type="HOGENOM" id="CLU_055769_5_0_14"/>
<evidence type="ECO:0000313" key="6">
    <source>
        <dbReference type="EMBL" id="AHI58684.1"/>
    </source>
</evidence>
<dbReference type="EMBL" id="CP006720">
    <property type="protein sequence ID" value="AHI58684.1"/>
    <property type="molecule type" value="Genomic_DNA"/>
</dbReference>
<dbReference type="SUPFAM" id="SSF53697">
    <property type="entry name" value="SIS domain"/>
    <property type="match status" value="1"/>
</dbReference>
<dbReference type="RefSeq" id="WP_025317894.1">
    <property type="nucleotide sequence ID" value="NZ_CP002082.1"/>
</dbReference>
<dbReference type="GO" id="GO:0003677">
    <property type="term" value="F:DNA binding"/>
    <property type="evidence" value="ECO:0007669"/>
    <property type="project" value="UniProtKB-KW"/>
</dbReference>
<keyword evidence="1" id="KW-0805">Transcription regulation</keyword>
<dbReference type="InterPro" id="IPR036388">
    <property type="entry name" value="WH-like_DNA-bd_sf"/>
</dbReference>
<keyword evidence="7" id="KW-1185">Reference proteome</keyword>
<keyword evidence="3" id="KW-0804">Transcription</keyword>
<dbReference type="PROSITE" id="PS51464">
    <property type="entry name" value="SIS"/>
    <property type="match status" value="1"/>
</dbReference>
<dbReference type="PANTHER" id="PTHR30514">
    <property type="entry name" value="GLUCOKINASE"/>
    <property type="match status" value="1"/>
</dbReference>
<name>W0GMX9_9MOLU</name>
<dbReference type="KEGG" id="smia:P344_06930"/>
<dbReference type="eggNOG" id="COG1737">
    <property type="taxonomic scope" value="Bacteria"/>
</dbReference>
<evidence type="ECO:0000313" key="7">
    <source>
        <dbReference type="Proteomes" id="UP000019260"/>
    </source>
</evidence>
<dbReference type="InterPro" id="IPR047640">
    <property type="entry name" value="RpiR-like"/>
</dbReference>
<sequence length="288" mass="33166">MVNNNNKMKQFNILEFDRTKLTNVEIAIFNFINENPNYFTTHTINEIAIKANVSVSGITRFVKKVGYHSLKLLQQYIYERNNFIKYNYSLSLNNELAGDINNNRIYYIYAINQTVDSLDHERINKVVDDIIKSRKVLLFGVGSSWIPCFELASNLNKIGIPAILSQDIHVHIANMSALTREDLIILISTSGTTNEIREIIRVSLANHLRVILITANEHSEFKNIIDNIIQFKTYDGDYKFNTMSAKVSELLIVDIIYSQLLKKYPGAERAVARAGEMVKRWRKLDKKS</sequence>
<dbReference type="Pfam" id="PF01418">
    <property type="entry name" value="HTH_6"/>
    <property type="match status" value="1"/>
</dbReference>
<feature type="domain" description="SIS" evidence="5">
    <location>
        <begin position="126"/>
        <end position="276"/>
    </location>
</feature>
<dbReference type="InterPro" id="IPR046348">
    <property type="entry name" value="SIS_dom_sf"/>
</dbReference>
<dbReference type="InterPro" id="IPR035472">
    <property type="entry name" value="RpiR-like_SIS"/>
</dbReference>
<protein>
    <recommendedName>
        <fullName evidence="8">RpiR family transcriptional regulator</fullName>
    </recommendedName>
</protein>
<dbReference type="OrthoDB" id="388503at2"/>
<dbReference type="CDD" id="cd05013">
    <property type="entry name" value="SIS_RpiR"/>
    <property type="match status" value="1"/>
</dbReference>